<dbReference type="InterPro" id="IPR002802">
    <property type="entry name" value="Endo_dU"/>
</dbReference>
<dbReference type="HAMAP" id="MF_00582">
    <property type="entry name" value="UPF0215"/>
    <property type="match status" value="1"/>
</dbReference>
<gene>
    <name evidence="2" type="ordered locus">Pisl_1187</name>
</gene>
<dbReference type="PANTHER" id="PTHR39518">
    <property type="entry name" value="UPF0215 PROTEIN MJ1150"/>
    <property type="match status" value="1"/>
</dbReference>
<dbReference type="EMBL" id="CP000504">
    <property type="protein sequence ID" value="ABL88355.1"/>
    <property type="molecule type" value="Genomic_DNA"/>
</dbReference>
<dbReference type="HOGENOM" id="CLU_095956_0_0_2"/>
<protein>
    <recommendedName>
        <fullName evidence="1">UPF0215 protein Pisl_1187</fullName>
    </recommendedName>
</protein>
<dbReference type="Proteomes" id="UP000002595">
    <property type="component" value="Chromosome"/>
</dbReference>
<dbReference type="Gene3D" id="3.30.2170.10">
    <property type="entry name" value="archaeoglobus fulgidus dsm 4304 superfamily"/>
    <property type="match status" value="1"/>
</dbReference>
<dbReference type="eggNOG" id="arCOG00928">
    <property type="taxonomic scope" value="Archaea"/>
</dbReference>
<dbReference type="GeneID" id="4616830"/>
<name>A1RTS3_PYRIL</name>
<sequence>MSHWTSLVQPRRDTRVLLPRLLQKNFKVVAIAESFSLEDGYSIYAGVLARRDGVVEEVAFDIATLGGTDGTESVSRILKAVLRPDVGLVMLDGCVVSFYNWIDGEELWKRFRKPVACYVFEEPEGRVEEAVRKLFTDWEKRVEAYRRLGPPVPYYMRSGYKIYVRAWGIDPIDAGRAAELCTKFGKMPEPLRIAKIVASGARQFLKTIRMKI</sequence>
<dbReference type="STRING" id="384616.Pisl_1187"/>
<evidence type="ECO:0000313" key="3">
    <source>
        <dbReference type="Proteomes" id="UP000002595"/>
    </source>
</evidence>
<proteinExistence type="inferred from homology"/>
<organism evidence="2 3">
    <name type="scientific">Pyrobaculum islandicum (strain DSM 4184 / JCM 9189 / GEO3)</name>
    <dbReference type="NCBI Taxonomy" id="384616"/>
    <lineage>
        <taxon>Archaea</taxon>
        <taxon>Thermoproteota</taxon>
        <taxon>Thermoprotei</taxon>
        <taxon>Thermoproteales</taxon>
        <taxon>Thermoproteaceae</taxon>
        <taxon>Pyrobaculum</taxon>
    </lineage>
</organism>
<dbReference type="OrthoDB" id="15207at2157"/>
<dbReference type="PANTHER" id="PTHR39518:SF2">
    <property type="entry name" value="UPF0215 PROTEIN MJ1150"/>
    <property type="match status" value="1"/>
</dbReference>
<dbReference type="PIRSF" id="PIRSF006380">
    <property type="entry name" value="UCP006380"/>
    <property type="match status" value="1"/>
</dbReference>
<dbReference type="Pfam" id="PF01949">
    <property type="entry name" value="Endo_dU"/>
    <property type="match status" value="1"/>
</dbReference>
<reference evidence="2" key="1">
    <citation type="submission" date="2006-12" db="EMBL/GenBank/DDBJ databases">
        <title>Complete sequence of Pyrobaculum islandicum DSM 4184.</title>
        <authorList>
            <person name="Copeland A."/>
            <person name="Lucas S."/>
            <person name="Lapidus A."/>
            <person name="Barry K."/>
            <person name="Detter J.C."/>
            <person name="Glavina del Rio T."/>
            <person name="Dalin E."/>
            <person name="Tice H."/>
            <person name="Pitluck S."/>
            <person name="Meincke L."/>
            <person name="Brettin T."/>
            <person name="Bruce D."/>
            <person name="Han C."/>
            <person name="Tapia R."/>
            <person name="Gilna P."/>
            <person name="Schmutz J."/>
            <person name="Larimer F."/>
            <person name="Land M."/>
            <person name="Hauser L."/>
            <person name="Kyrpides N."/>
            <person name="Mikhailova N."/>
            <person name="Cozen A.E."/>
            <person name="Fitz-Gibbon S.T."/>
            <person name="House C.H."/>
            <person name="Saltikov C."/>
            <person name="Lowe T."/>
            <person name="Richardson P."/>
        </authorList>
    </citation>
    <scope>NUCLEOTIDE SEQUENCE [LARGE SCALE GENOMIC DNA]</scope>
    <source>
        <strain evidence="2">DSM 4184</strain>
    </source>
</reference>
<evidence type="ECO:0000256" key="1">
    <source>
        <dbReference type="HAMAP-Rule" id="MF_00582"/>
    </source>
</evidence>
<dbReference type="AlphaFoldDB" id="A1RTS3"/>
<evidence type="ECO:0000313" key="2">
    <source>
        <dbReference type="EMBL" id="ABL88355.1"/>
    </source>
</evidence>
<keyword evidence="3" id="KW-1185">Reference proteome</keyword>
<dbReference type="KEGG" id="pis:Pisl_1187"/>
<accession>A1RTS3</accession>
<dbReference type="RefSeq" id="WP_011762930.1">
    <property type="nucleotide sequence ID" value="NC_008701.1"/>
</dbReference>
<comment type="similarity">
    <text evidence="1">Belongs to the UPF0215 family.</text>
</comment>